<keyword evidence="7 8" id="KW-0411">Iron-sulfur</keyword>
<accession>A0A0S7WTE0</accession>
<comment type="subunit">
    <text evidence="8">The complex is composed of six subunits: RnfA, RnfB, RnfC, RnfD, RnfE and RnfG.</text>
</comment>
<dbReference type="PANTHER" id="PTHR43034">
    <property type="entry name" value="ION-TRANSLOCATING OXIDOREDUCTASE COMPLEX SUBUNIT C"/>
    <property type="match status" value="1"/>
</dbReference>
<evidence type="ECO:0000256" key="2">
    <source>
        <dbReference type="ARBA" id="ARBA00022485"/>
    </source>
</evidence>
<comment type="caution">
    <text evidence="10">The sequence shown here is derived from an EMBL/GenBank/DDBJ whole genome shotgun (WGS) entry which is preliminary data.</text>
</comment>
<dbReference type="Pfam" id="PF13375">
    <property type="entry name" value="RnfC_N"/>
    <property type="match status" value="1"/>
</dbReference>
<evidence type="ECO:0000256" key="3">
    <source>
        <dbReference type="ARBA" id="ARBA00022723"/>
    </source>
</evidence>
<feature type="binding site" evidence="8">
    <location>
        <position position="408"/>
    </location>
    <ligand>
        <name>[4Fe-4S] cluster</name>
        <dbReference type="ChEBI" id="CHEBI:49883"/>
        <label>2</label>
    </ligand>
</feature>
<dbReference type="NCBIfam" id="TIGR01945">
    <property type="entry name" value="rnfC"/>
    <property type="match status" value="1"/>
</dbReference>
<dbReference type="InterPro" id="IPR019554">
    <property type="entry name" value="Soluble_ligand-bd"/>
</dbReference>
<protein>
    <recommendedName>
        <fullName evidence="8">Ion-translocating oxidoreductase complex subunit C</fullName>
        <ecNumber evidence="8">7.-.-.-</ecNumber>
    </recommendedName>
    <alternativeName>
        <fullName evidence="8">Rnf electron transport complex subunit C</fullName>
    </alternativeName>
</protein>
<keyword evidence="1 8" id="KW-0813">Transport</keyword>
<evidence type="ECO:0000256" key="8">
    <source>
        <dbReference type="HAMAP-Rule" id="MF_00461"/>
    </source>
</evidence>
<feature type="binding site" evidence="8">
    <location>
        <position position="372"/>
    </location>
    <ligand>
        <name>[4Fe-4S] cluster</name>
        <dbReference type="ChEBI" id="CHEBI:49883"/>
        <label>1</label>
    </ligand>
</feature>
<keyword evidence="8" id="KW-1278">Translocase</keyword>
<dbReference type="Gene3D" id="3.30.70.20">
    <property type="match status" value="1"/>
</dbReference>
<evidence type="ECO:0000313" key="10">
    <source>
        <dbReference type="EMBL" id="KPJ53432.1"/>
    </source>
</evidence>
<dbReference type="Pfam" id="PF10531">
    <property type="entry name" value="SLBB"/>
    <property type="match status" value="1"/>
</dbReference>
<evidence type="ECO:0000256" key="7">
    <source>
        <dbReference type="ARBA" id="ARBA00023014"/>
    </source>
</evidence>
<dbReference type="InterPro" id="IPR011538">
    <property type="entry name" value="Nuo51_FMN-bd"/>
</dbReference>
<dbReference type="EMBL" id="LIZS01000019">
    <property type="protein sequence ID" value="KPJ53432.1"/>
    <property type="molecule type" value="Genomic_DNA"/>
</dbReference>
<comment type="cofactor">
    <cofactor evidence="8">
        <name>[4Fe-4S] cluster</name>
        <dbReference type="ChEBI" id="CHEBI:49883"/>
    </cofactor>
    <text evidence="8">Binds 2 [4Fe-4S] clusters per subunit.</text>
</comment>
<comment type="subcellular location">
    <subcellularLocation>
        <location evidence="8">Cell membrane</location>
        <topology evidence="8">Peripheral membrane protein</topology>
    </subcellularLocation>
</comment>
<dbReference type="InterPro" id="IPR037225">
    <property type="entry name" value="Nuo51_FMN-bd_sf"/>
</dbReference>
<comment type="function">
    <text evidence="8">Part of a membrane-bound complex that couples electron transfer with translocation of ions across the membrane.</text>
</comment>
<keyword evidence="5 8" id="KW-0249">Electron transport</keyword>
<feature type="binding site" evidence="8">
    <location>
        <position position="366"/>
    </location>
    <ligand>
        <name>[4Fe-4S] cluster</name>
        <dbReference type="ChEBI" id="CHEBI:49883"/>
        <label>1</label>
    </ligand>
</feature>
<dbReference type="PANTHER" id="PTHR43034:SF2">
    <property type="entry name" value="ION-TRANSLOCATING OXIDOREDUCTASE COMPLEX SUBUNIT C"/>
    <property type="match status" value="1"/>
</dbReference>
<reference evidence="10 11" key="1">
    <citation type="journal article" date="2015" name="Microbiome">
        <title>Genomic resolution of linkages in carbon, nitrogen, and sulfur cycling among widespread estuary sediment bacteria.</title>
        <authorList>
            <person name="Baker B.J."/>
            <person name="Lazar C.S."/>
            <person name="Teske A.P."/>
            <person name="Dick G.J."/>
        </authorList>
    </citation>
    <scope>NUCLEOTIDE SEQUENCE [LARGE SCALE GENOMIC DNA]</scope>
    <source>
        <strain evidence="10">DG_24</strain>
    </source>
</reference>
<evidence type="ECO:0000256" key="4">
    <source>
        <dbReference type="ARBA" id="ARBA00022737"/>
    </source>
</evidence>
<dbReference type="GO" id="GO:0022900">
    <property type="term" value="P:electron transport chain"/>
    <property type="evidence" value="ECO:0007669"/>
    <property type="project" value="UniProtKB-UniRule"/>
</dbReference>
<evidence type="ECO:0000256" key="1">
    <source>
        <dbReference type="ARBA" id="ARBA00022448"/>
    </source>
</evidence>
<dbReference type="InterPro" id="IPR017900">
    <property type="entry name" value="4Fe4S_Fe_S_CS"/>
</dbReference>
<dbReference type="PATRIC" id="fig|1703770.3.peg.1881"/>
<feature type="binding site" evidence="8">
    <location>
        <position position="376"/>
    </location>
    <ligand>
        <name>[4Fe-4S] cluster</name>
        <dbReference type="ChEBI" id="CHEBI:49883"/>
        <label>2</label>
    </ligand>
</feature>
<evidence type="ECO:0000256" key="5">
    <source>
        <dbReference type="ARBA" id="ARBA00022982"/>
    </source>
</evidence>
<dbReference type="Pfam" id="PF13237">
    <property type="entry name" value="Fer4_10"/>
    <property type="match status" value="1"/>
</dbReference>
<proteinExistence type="inferred from homology"/>
<dbReference type="NCBIfam" id="NF003454">
    <property type="entry name" value="PRK05035.1"/>
    <property type="match status" value="1"/>
</dbReference>
<dbReference type="Proteomes" id="UP000052008">
    <property type="component" value="Unassembled WGS sequence"/>
</dbReference>
<dbReference type="InterPro" id="IPR017896">
    <property type="entry name" value="4Fe4S_Fe-S-bd"/>
</dbReference>
<dbReference type="PROSITE" id="PS00198">
    <property type="entry name" value="4FE4S_FER_1"/>
    <property type="match status" value="2"/>
</dbReference>
<feature type="binding site" evidence="8">
    <location>
        <position position="405"/>
    </location>
    <ligand>
        <name>[4Fe-4S] cluster</name>
        <dbReference type="ChEBI" id="CHEBI:49883"/>
        <label>2</label>
    </ligand>
</feature>
<dbReference type="SUPFAM" id="SSF46548">
    <property type="entry name" value="alpha-helical ferredoxin"/>
    <property type="match status" value="1"/>
</dbReference>
<dbReference type="Pfam" id="PF01512">
    <property type="entry name" value="Complex1_51K"/>
    <property type="match status" value="1"/>
</dbReference>
<dbReference type="GO" id="GO:0046872">
    <property type="term" value="F:metal ion binding"/>
    <property type="evidence" value="ECO:0007669"/>
    <property type="project" value="UniProtKB-KW"/>
</dbReference>
<keyword evidence="8" id="KW-1003">Cell membrane</keyword>
<feature type="binding site" evidence="8">
    <location>
        <position position="415"/>
    </location>
    <ligand>
        <name>[4Fe-4S] cluster</name>
        <dbReference type="ChEBI" id="CHEBI:49883"/>
        <label>1</label>
    </ligand>
</feature>
<keyword evidence="3 8" id="KW-0479">Metal-binding</keyword>
<comment type="similarity">
    <text evidence="8">Belongs to the 4Fe4S bacterial-type ferredoxin family. RnfC subfamily.</text>
</comment>
<dbReference type="GO" id="GO:0051539">
    <property type="term" value="F:4 iron, 4 sulfur cluster binding"/>
    <property type="evidence" value="ECO:0007669"/>
    <property type="project" value="UniProtKB-KW"/>
</dbReference>
<dbReference type="GO" id="GO:0005886">
    <property type="term" value="C:plasma membrane"/>
    <property type="evidence" value="ECO:0007669"/>
    <property type="project" value="UniProtKB-SubCell"/>
</dbReference>
<name>A0A0S7WTE0_UNCT6</name>
<feature type="domain" description="4Fe-4S ferredoxin-type" evidence="9">
    <location>
        <begin position="357"/>
        <end position="388"/>
    </location>
</feature>
<sequence>MWRRGFPGGTHPHYHKDLSSGKAIEELAAPEEAVIPLHQHTGAPSEPIVKVGDRVRVGTKIGEAAGAISVPTHSSIAGEVKKIEPRPHPLGANILSVVIANDGSDEEEEKAVLKPAAEQTREEMIGAIKEAGIVGLGGAAFPTFFKLSPPKDYPVDTVILNGAECEPYLTADHRLMLEHAEEIVQGGKIIMKVLDARQGFIAIEENKPDAIALMEKLVAGGNGFRVAEMPERYPQGAEKQLIKALLRREVPCGGLPFHVGTLVQNVGTALAIYEAVTEGRPLTRRVATVTGSAVAEPKNLMVRIGTPVAQLIEACGGYRGEVGKLIVGGPMMGLAQFTDEVPVIKGTSGILVLTEEEAVVPDPEPCIRCARCVDTCPMRLVPCTIQDYVEYGLLDEATDWGLMDCIECGCCAFVCPARRRLVGFFKYGKALVMERRKKSAAS</sequence>
<dbReference type="InterPro" id="IPR010208">
    <property type="entry name" value="Ion_transpt_RnfC/RsxC"/>
</dbReference>
<dbReference type="InterPro" id="IPR026902">
    <property type="entry name" value="RnfC_N"/>
</dbReference>
<keyword evidence="2 8" id="KW-0004">4Fe-4S</keyword>
<feature type="binding site" evidence="8">
    <location>
        <position position="369"/>
    </location>
    <ligand>
        <name>[4Fe-4S] cluster</name>
        <dbReference type="ChEBI" id="CHEBI:49883"/>
        <label>1</label>
    </ligand>
</feature>
<evidence type="ECO:0000256" key="6">
    <source>
        <dbReference type="ARBA" id="ARBA00023004"/>
    </source>
</evidence>
<evidence type="ECO:0000259" key="9">
    <source>
        <dbReference type="PROSITE" id="PS51379"/>
    </source>
</evidence>
<dbReference type="PROSITE" id="PS51379">
    <property type="entry name" value="4FE4S_FER_2"/>
    <property type="match status" value="1"/>
</dbReference>
<keyword evidence="6 8" id="KW-0408">Iron</keyword>
<dbReference type="GO" id="GO:0009055">
    <property type="term" value="F:electron transfer activity"/>
    <property type="evidence" value="ECO:0007669"/>
    <property type="project" value="InterPro"/>
</dbReference>
<dbReference type="STRING" id="1703770.AMJ39_04635"/>
<feature type="binding site" evidence="8">
    <location>
        <position position="411"/>
    </location>
    <ligand>
        <name>[4Fe-4S] cluster</name>
        <dbReference type="ChEBI" id="CHEBI:49883"/>
        <label>2</label>
    </ligand>
</feature>
<dbReference type="Gene3D" id="3.40.50.11540">
    <property type="entry name" value="NADH-ubiquinone oxidoreductase 51kDa subunit"/>
    <property type="match status" value="1"/>
</dbReference>
<keyword evidence="8" id="KW-0472">Membrane</keyword>
<dbReference type="HAMAP" id="MF_00461">
    <property type="entry name" value="RsxC_RnfC"/>
    <property type="match status" value="1"/>
</dbReference>
<dbReference type="EC" id="7.-.-.-" evidence="8"/>
<organism evidence="10 11">
    <name type="scientific">candidate division TA06 bacterium DG_24</name>
    <dbReference type="NCBI Taxonomy" id="1703770"/>
    <lineage>
        <taxon>Bacteria</taxon>
        <taxon>Bacteria division TA06</taxon>
    </lineage>
</organism>
<dbReference type="SUPFAM" id="SSF142019">
    <property type="entry name" value="Nqo1 FMN-binding domain-like"/>
    <property type="match status" value="1"/>
</dbReference>
<keyword evidence="4 8" id="KW-0677">Repeat</keyword>
<dbReference type="AlphaFoldDB" id="A0A0S7WTE0"/>
<evidence type="ECO:0000313" key="11">
    <source>
        <dbReference type="Proteomes" id="UP000052008"/>
    </source>
</evidence>
<gene>
    <name evidence="8" type="primary">rnfC</name>
    <name evidence="10" type="ORF">AMJ39_04635</name>
</gene>